<accession>A0A5B0WRE1</accession>
<dbReference type="RefSeq" id="WP_149612220.1">
    <property type="nucleotide sequence ID" value="NZ_VTUX01000007.1"/>
</dbReference>
<organism evidence="2 3">
    <name type="scientific">Pseudohalioglobus sediminis</name>
    <dbReference type="NCBI Taxonomy" id="2606449"/>
    <lineage>
        <taxon>Bacteria</taxon>
        <taxon>Pseudomonadati</taxon>
        <taxon>Pseudomonadota</taxon>
        <taxon>Gammaproteobacteria</taxon>
        <taxon>Cellvibrionales</taxon>
        <taxon>Halieaceae</taxon>
        <taxon>Pseudohalioglobus</taxon>
    </lineage>
</organism>
<name>A0A5B0WRE1_9GAMM</name>
<keyword evidence="1" id="KW-0732">Signal</keyword>
<evidence type="ECO:0000313" key="3">
    <source>
        <dbReference type="Proteomes" id="UP000323708"/>
    </source>
</evidence>
<dbReference type="PROSITE" id="PS51257">
    <property type="entry name" value="PROKAR_LIPOPROTEIN"/>
    <property type="match status" value="1"/>
</dbReference>
<dbReference type="AlphaFoldDB" id="A0A5B0WRE1"/>
<feature type="chain" id="PRO_5023059036" description="DUF3576 domain-containing protein" evidence="1">
    <location>
        <begin position="23"/>
        <end position="143"/>
    </location>
</feature>
<sequence>MKFRIYALLASLLLTACTGSTVTSVDKHGGNVYALPAAVVDRMLVDAMSAEIPKGELSRGSMNYPSYSGDVMWGAIDTDTITAVARPAVGRKIDGTEVDGFVFEVSRYGTAPASGKPTAKRIHAKLQADAELTGTGAAFVRFK</sequence>
<dbReference type="EMBL" id="VTUX01000007">
    <property type="protein sequence ID" value="KAA1189610.1"/>
    <property type="molecule type" value="Genomic_DNA"/>
</dbReference>
<feature type="signal peptide" evidence="1">
    <location>
        <begin position="1"/>
        <end position="22"/>
    </location>
</feature>
<dbReference type="Proteomes" id="UP000323708">
    <property type="component" value="Unassembled WGS sequence"/>
</dbReference>
<gene>
    <name evidence="2" type="ORF">F0M18_14775</name>
</gene>
<evidence type="ECO:0008006" key="4">
    <source>
        <dbReference type="Google" id="ProtNLM"/>
    </source>
</evidence>
<reference evidence="2 3" key="1">
    <citation type="submission" date="2019-09" db="EMBL/GenBank/DDBJ databases">
        <authorList>
            <person name="Chen X.-Y."/>
        </authorList>
    </citation>
    <scope>NUCLEOTIDE SEQUENCE [LARGE SCALE GENOMIC DNA]</scope>
    <source>
        <strain evidence="2 3">NY5</strain>
    </source>
</reference>
<keyword evidence="3" id="KW-1185">Reference proteome</keyword>
<comment type="caution">
    <text evidence="2">The sequence shown here is derived from an EMBL/GenBank/DDBJ whole genome shotgun (WGS) entry which is preliminary data.</text>
</comment>
<evidence type="ECO:0000313" key="2">
    <source>
        <dbReference type="EMBL" id="KAA1189610.1"/>
    </source>
</evidence>
<protein>
    <recommendedName>
        <fullName evidence="4">DUF3576 domain-containing protein</fullName>
    </recommendedName>
</protein>
<proteinExistence type="predicted"/>
<evidence type="ECO:0000256" key="1">
    <source>
        <dbReference type="SAM" id="SignalP"/>
    </source>
</evidence>